<dbReference type="InterPro" id="IPR009229">
    <property type="entry name" value="AgrD"/>
</dbReference>
<sequence length="45" mass="5230">MFKRVKLTFLSAVATLALYAGFLSIKPASFFLWYQPEVPEHLKRN</sequence>
<evidence type="ECO:0000313" key="1">
    <source>
        <dbReference type="EMBL" id="GAV23877.1"/>
    </source>
</evidence>
<keyword evidence="2" id="KW-1185">Reference proteome</keyword>
<organism evidence="1 2">
    <name type="scientific">Carboxydothermus pertinax</name>
    <dbReference type="NCBI Taxonomy" id="870242"/>
    <lineage>
        <taxon>Bacteria</taxon>
        <taxon>Bacillati</taxon>
        <taxon>Bacillota</taxon>
        <taxon>Clostridia</taxon>
        <taxon>Thermoanaerobacterales</taxon>
        <taxon>Thermoanaerobacteraceae</taxon>
        <taxon>Carboxydothermus</taxon>
    </lineage>
</organism>
<dbReference type="EMBL" id="BDJK01000059">
    <property type="protein sequence ID" value="GAV23877.1"/>
    <property type="molecule type" value="Genomic_DNA"/>
</dbReference>
<reference evidence="2" key="1">
    <citation type="submission" date="2016-12" db="EMBL/GenBank/DDBJ databases">
        <title>Draft Genome Sequences od Carboxydothermus pertinax and islandicus, Hydrogenogenic Carboxydotrophic Bacteria.</title>
        <authorList>
            <person name="Fukuyama Y."/>
            <person name="Ohmae K."/>
            <person name="Yoneda Y."/>
            <person name="Yoshida T."/>
            <person name="Sako Y."/>
        </authorList>
    </citation>
    <scope>NUCLEOTIDE SEQUENCE [LARGE SCALE GENOMIC DNA]</scope>
    <source>
        <strain evidence="2">Ug1</strain>
    </source>
</reference>
<name>A0A1L8CYA5_9THEO</name>
<dbReference type="AlphaFoldDB" id="A0A1L8CYA5"/>
<evidence type="ECO:0008006" key="3">
    <source>
        <dbReference type="Google" id="ProtNLM"/>
    </source>
</evidence>
<gene>
    <name evidence="1" type="ORF">cpu_23870</name>
</gene>
<dbReference type="Proteomes" id="UP000187485">
    <property type="component" value="Unassembled WGS sequence"/>
</dbReference>
<proteinExistence type="predicted"/>
<accession>A0A1L8CYA5</accession>
<comment type="caution">
    <text evidence="1">The sequence shown here is derived from an EMBL/GenBank/DDBJ whole genome shotgun (WGS) entry which is preliminary data.</text>
</comment>
<dbReference type="OrthoDB" id="1809626at2"/>
<evidence type="ECO:0000313" key="2">
    <source>
        <dbReference type="Proteomes" id="UP000187485"/>
    </source>
</evidence>
<protein>
    <recommendedName>
        <fullName evidence="3">Cyclic lactone autoinducer peptide</fullName>
    </recommendedName>
</protein>
<dbReference type="RefSeq" id="WP_077177348.1">
    <property type="nucleotide sequence ID" value="NZ_BDJK01000059.1"/>
</dbReference>
<dbReference type="NCBIfam" id="TIGR04223">
    <property type="entry name" value="quorum_AgrD"/>
    <property type="match status" value="1"/>
</dbReference>